<feature type="transmembrane region" description="Helical" evidence="1">
    <location>
        <begin position="91"/>
        <end position="113"/>
    </location>
</feature>
<accession>A0ABW4KYY6</accession>
<dbReference type="RefSeq" id="WP_388001661.1">
    <property type="nucleotide sequence ID" value="NZ_JBHUEE010000001.1"/>
</dbReference>
<keyword evidence="1" id="KW-0812">Transmembrane</keyword>
<feature type="transmembrane region" description="Helical" evidence="1">
    <location>
        <begin position="61"/>
        <end position="79"/>
    </location>
</feature>
<evidence type="ECO:0000256" key="1">
    <source>
        <dbReference type="SAM" id="Phobius"/>
    </source>
</evidence>
<dbReference type="Proteomes" id="UP001597277">
    <property type="component" value="Unassembled WGS sequence"/>
</dbReference>
<keyword evidence="3" id="KW-1185">Reference proteome</keyword>
<dbReference type="EMBL" id="JBHUEE010000001">
    <property type="protein sequence ID" value="MFD1716210.1"/>
    <property type="molecule type" value="Genomic_DNA"/>
</dbReference>
<reference evidence="3" key="1">
    <citation type="journal article" date="2019" name="Int. J. Syst. Evol. Microbiol.">
        <title>The Global Catalogue of Microorganisms (GCM) 10K type strain sequencing project: providing services to taxonomists for standard genome sequencing and annotation.</title>
        <authorList>
            <consortium name="The Broad Institute Genomics Platform"/>
            <consortium name="The Broad Institute Genome Sequencing Center for Infectious Disease"/>
            <person name="Wu L."/>
            <person name="Ma J."/>
        </authorList>
    </citation>
    <scope>NUCLEOTIDE SEQUENCE [LARGE SCALE GENOMIC DNA]</scope>
    <source>
        <strain evidence="3">JCM 17130</strain>
    </source>
</reference>
<gene>
    <name evidence="2" type="ORF">ACFSE6_00045</name>
</gene>
<name>A0ABW4KYY6_9MICO</name>
<feature type="transmembrane region" description="Helical" evidence="1">
    <location>
        <begin position="119"/>
        <end position="137"/>
    </location>
</feature>
<feature type="transmembrane region" description="Helical" evidence="1">
    <location>
        <begin position="36"/>
        <end position="55"/>
    </location>
</feature>
<keyword evidence="1" id="KW-1133">Transmembrane helix</keyword>
<protein>
    <recommendedName>
        <fullName evidence="4">DUF2306 domain-containing protein</fullName>
    </recommendedName>
</protein>
<feature type="transmembrane region" description="Helical" evidence="1">
    <location>
        <begin position="6"/>
        <end position="24"/>
    </location>
</feature>
<keyword evidence="1" id="KW-0472">Membrane</keyword>
<proteinExistence type="predicted"/>
<evidence type="ECO:0000313" key="3">
    <source>
        <dbReference type="Proteomes" id="UP001597277"/>
    </source>
</evidence>
<organism evidence="2 3">
    <name type="scientific">Georgenia deserti</name>
    <dbReference type="NCBI Taxonomy" id="2093781"/>
    <lineage>
        <taxon>Bacteria</taxon>
        <taxon>Bacillati</taxon>
        <taxon>Actinomycetota</taxon>
        <taxon>Actinomycetes</taxon>
        <taxon>Micrococcales</taxon>
        <taxon>Bogoriellaceae</taxon>
        <taxon>Georgenia</taxon>
    </lineage>
</organism>
<sequence length="157" mass="16132">MHATLVLVHAVAAVLALVLGVMSWRRPGLLRGHTLALAGMAGVLPFSLALAWPTLAAATSAVFVALTVLAMVMVVRGVLAERAQRSGRRLAVLGHVGFNVISLVVGFLVLVVLRAGGGAVGVTATAVVIPVLGSVLLRRFGHVESHRAGCAEQRPVG</sequence>
<comment type="caution">
    <text evidence="2">The sequence shown here is derived from an EMBL/GenBank/DDBJ whole genome shotgun (WGS) entry which is preliminary data.</text>
</comment>
<evidence type="ECO:0008006" key="4">
    <source>
        <dbReference type="Google" id="ProtNLM"/>
    </source>
</evidence>
<evidence type="ECO:0000313" key="2">
    <source>
        <dbReference type="EMBL" id="MFD1716210.1"/>
    </source>
</evidence>